<dbReference type="PANTHER" id="PTHR38130:SF1">
    <property type="entry name" value="EF-HAND DOMAIN-CONTAINING PROTEIN"/>
    <property type="match status" value="1"/>
</dbReference>
<dbReference type="PANTHER" id="PTHR38130">
    <property type="entry name" value="EF-HAND DOMAIN-CONTAINING PROTEIN"/>
    <property type="match status" value="1"/>
</dbReference>
<feature type="region of interest" description="Disordered" evidence="1">
    <location>
        <begin position="1"/>
        <end position="23"/>
    </location>
</feature>
<evidence type="ECO:0000256" key="1">
    <source>
        <dbReference type="SAM" id="MobiDB-lite"/>
    </source>
</evidence>
<feature type="region of interest" description="Disordered" evidence="1">
    <location>
        <begin position="347"/>
        <end position="427"/>
    </location>
</feature>
<gene>
    <name evidence="2" type="ORF">PCOR1329_LOCUS37859</name>
</gene>
<organism evidence="2 3">
    <name type="scientific">Prorocentrum cordatum</name>
    <dbReference type="NCBI Taxonomy" id="2364126"/>
    <lineage>
        <taxon>Eukaryota</taxon>
        <taxon>Sar</taxon>
        <taxon>Alveolata</taxon>
        <taxon>Dinophyceae</taxon>
        <taxon>Prorocentrales</taxon>
        <taxon>Prorocentraceae</taxon>
        <taxon>Prorocentrum</taxon>
    </lineage>
</organism>
<name>A0ABN9TDL4_9DINO</name>
<dbReference type="EMBL" id="CAUYUJ010014586">
    <property type="protein sequence ID" value="CAK0843540.1"/>
    <property type="molecule type" value="Genomic_DNA"/>
</dbReference>
<evidence type="ECO:0000313" key="2">
    <source>
        <dbReference type="EMBL" id="CAK0843540.1"/>
    </source>
</evidence>
<evidence type="ECO:0000313" key="3">
    <source>
        <dbReference type="Proteomes" id="UP001189429"/>
    </source>
</evidence>
<comment type="caution">
    <text evidence="2">The sequence shown here is derived from an EMBL/GenBank/DDBJ whole genome shotgun (WGS) entry which is preliminary data.</text>
</comment>
<feature type="compositionally biased region" description="Low complexity" evidence="1">
    <location>
        <begin position="397"/>
        <end position="413"/>
    </location>
</feature>
<dbReference type="Proteomes" id="UP001189429">
    <property type="component" value="Unassembled WGS sequence"/>
</dbReference>
<feature type="region of interest" description="Disordered" evidence="1">
    <location>
        <begin position="72"/>
        <end position="96"/>
    </location>
</feature>
<feature type="region of interest" description="Disordered" evidence="1">
    <location>
        <begin position="115"/>
        <end position="147"/>
    </location>
</feature>
<sequence length="427" mass="47840">MLGPSKESPFYRDEARPFPQRSDVMSLDIVRPRDVPKGKTLYVKAEDNSLKTDDVHKARPYYEHLNHLNKPDLAVGNTDPEHPGGKASTYYPTMDRRPRDLSLTTADIEYAQPKAVKRRGNRHTDPVCPDYELPTSYQRPHTPPRFLGRHTNDITDIEHSCPKVRHPERDYTRNLNDASDIEFASANYRERLNRTTARPRQDRQLDVKDITEHKCIRPRNTNPLDPVYRVPSNMTTSLHTSYAEEQGMEAPYPLPEDIGPVHMSKPRKLQWDNGEPQLSLVREDIAGAVPQRFVGSIPANIYDPPEVRPMLSFHDPHDIPGAQVGSLPRGITTYRVSNPLNPRYQMLDGEVQGRPQPVPTTTLDAERGPPRGIHPMLRSQGHGASASAPGLHGTRTPGAGSSRAGSSYGRPPSEGTLRRAAMAAVNQ</sequence>
<accession>A0ABN9TDL4</accession>
<proteinExistence type="predicted"/>
<reference evidence="2" key="1">
    <citation type="submission" date="2023-10" db="EMBL/GenBank/DDBJ databases">
        <authorList>
            <person name="Chen Y."/>
            <person name="Shah S."/>
            <person name="Dougan E. K."/>
            <person name="Thang M."/>
            <person name="Chan C."/>
        </authorList>
    </citation>
    <scope>NUCLEOTIDE SEQUENCE [LARGE SCALE GENOMIC DNA]</scope>
</reference>
<protein>
    <submittedName>
        <fullName evidence="2">Uncharacterized protein</fullName>
    </submittedName>
</protein>
<keyword evidence="3" id="KW-1185">Reference proteome</keyword>